<name>A0A1Y6LRD7_ZYMTR</name>
<gene>
    <name evidence="2" type="ORF">ZT1A5_G8377</name>
</gene>
<accession>A0A1Y6LRD7</accession>
<proteinExistence type="predicted"/>
<evidence type="ECO:0000313" key="3">
    <source>
        <dbReference type="Proteomes" id="UP000215453"/>
    </source>
</evidence>
<dbReference type="Proteomes" id="UP000215453">
    <property type="component" value="Chromosome 8"/>
</dbReference>
<evidence type="ECO:0000313" key="2">
    <source>
        <dbReference type="EMBL" id="SMY26933.1"/>
    </source>
</evidence>
<organism evidence="2 3">
    <name type="scientific">Zymoseptoria tritici ST99CH_1A5</name>
    <dbReference type="NCBI Taxonomy" id="1276529"/>
    <lineage>
        <taxon>Eukaryota</taxon>
        <taxon>Fungi</taxon>
        <taxon>Dikarya</taxon>
        <taxon>Ascomycota</taxon>
        <taxon>Pezizomycotina</taxon>
        <taxon>Dothideomycetes</taxon>
        <taxon>Dothideomycetidae</taxon>
        <taxon>Mycosphaerellales</taxon>
        <taxon>Mycosphaerellaceae</taxon>
        <taxon>Zymoseptoria</taxon>
    </lineage>
</organism>
<dbReference type="EMBL" id="LT882683">
    <property type="protein sequence ID" value="SMY26933.1"/>
    <property type="molecule type" value="Genomic_DNA"/>
</dbReference>
<dbReference type="AlphaFoldDB" id="A0A1Y6LRD7"/>
<feature type="region of interest" description="Disordered" evidence="1">
    <location>
        <begin position="1"/>
        <end position="77"/>
    </location>
</feature>
<sequence length="383" mass="41432">MSGTGTGSPRKGNPPTPLALPTKSLGAMTSPTFTPQPRRGSLLSNMSRSPERPELDEQSPAGSPTGSPGPNTPRTTSVLLGEASQSMNWTTVAHPEHLSIFEFSMHNNMSELGARLDALTSAVVALSSGAKYVAKQNKLEMSEEDQIHADKLNEEHLDLLRVMLKALNDLQPERLTDKAGKKLDTQAAAFKVLFEQEVQGASEALIAQQPAAAEHINAMTADGYILFYKTLVKDNVKVSTAKTAPSSAAKGDDATIKLLAGQDHIGLINDQMKLYAEKIGPTTKPSTRRGGPAKEQSKAFKLQIEEMFADDEKDHPILSLLASLTEPGLETWYIECAKKSKGQPASAAGNKRNRNDDDGFLDDADADDDDEVNKRRGKRTSRR</sequence>
<feature type="region of interest" description="Disordered" evidence="1">
    <location>
        <begin position="340"/>
        <end position="383"/>
    </location>
</feature>
<feature type="compositionally biased region" description="Acidic residues" evidence="1">
    <location>
        <begin position="358"/>
        <end position="371"/>
    </location>
</feature>
<feature type="compositionally biased region" description="Low complexity" evidence="1">
    <location>
        <begin position="59"/>
        <end position="77"/>
    </location>
</feature>
<reference evidence="2 3" key="1">
    <citation type="submission" date="2016-10" db="EMBL/GenBank/DDBJ databases">
        <authorList>
            <person name="Varghese N."/>
        </authorList>
    </citation>
    <scope>NUCLEOTIDE SEQUENCE [LARGE SCALE GENOMIC DNA]</scope>
</reference>
<evidence type="ECO:0000256" key="1">
    <source>
        <dbReference type="SAM" id="MobiDB-lite"/>
    </source>
</evidence>
<protein>
    <submittedName>
        <fullName evidence="2">Uncharacterized protein</fullName>
    </submittedName>
</protein>